<reference evidence="2" key="1">
    <citation type="journal article" date="2020" name="G3 (Bethesda)">
        <title>High-Quality Assemblies for Three Invasive Social Wasps from the &lt;i&gt;Vespula&lt;/i&gt; Genus.</title>
        <authorList>
            <person name="Harrop T.W.R."/>
            <person name="Guhlin J."/>
            <person name="McLaughlin G.M."/>
            <person name="Permina E."/>
            <person name="Stockwell P."/>
            <person name="Gilligan J."/>
            <person name="Le Lec M.F."/>
            <person name="Gruber M.A.M."/>
            <person name="Quinn O."/>
            <person name="Lovegrove M."/>
            <person name="Duncan E.J."/>
            <person name="Remnant E.J."/>
            <person name="Van Eeckhoven J."/>
            <person name="Graham B."/>
            <person name="Knapp R.A."/>
            <person name="Langford K.W."/>
            <person name="Kronenberg Z."/>
            <person name="Press M.O."/>
            <person name="Eacker S.M."/>
            <person name="Wilson-Rankin E.E."/>
            <person name="Purcell J."/>
            <person name="Lester P.J."/>
            <person name="Dearden P.K."/>
        </authorList>
    </citation>
    <scope>NUCLEOTIDE SEQUENCE</scope>
    <source>
        <strain evidence="2">Volc-1</strain>
    </source>
</reference>
<evidence type="ECO:0000313" key="3">
    <source>
        <dbReference type="Proteomes" id="UP000600918"/>
    </source>
</evidence>
<organism evidence="2 3">
    <name type="scientific">Vespula pensylvanica</name>
    <name type="common">Western yellow jacket</name>
    <name type="synonym">Wasp</name>
    <dbReference type="NCBI Taxonomy" id="30213"/>
    <lineage>
        <taxon>Eukaryota</taxon>
        <taxon>Metazoa</taxon>
        <taxon>Ecdysozoa</taxon>
        <taxon>Arthropoda</taxon>
        <taxon>Hexapoda</taxon>
        <taxon>Insecta</taxon>
        <taxon>Pterygota</taxon>
        <taxon>Neoptera</taxon>
        <taxon>Endopterygota</taxon>
        <taxon>Hymenoptera</taxon>
        <taxon>Apocrita</taxon>
        <taxon>Aculeata</taxon>
        <taxon>Vespoidea</taxon>
        <taxon>Vespidae</taxon>
        <taxon>Vespinae</taxon>
        <taxon>Vespula</taxon>
    </lineage>
</organism>
<gene>
    <name evidence="2" type="ORF">H0235_008594</name>
</gene>
<feature type="compositionally biased region" description="Basic and acidic residues" evidence="1">
    <location>
        <begin position="28"/>
        <end position="42"/>
    </location>
</feature>
<protein>
    <submittedName>
        <fullName evidence="2">Uncharacterized protein</fullName>
    </submittedName>
</protein>
<proteinExistence type="predicted"/>
<dbReference type="EMBL" id="JACSDY010000007">
    <property type="protein sequence ID" value="KAF7423311.1"/>
    <property type="molecule type" value="Genomic_DNA"/>
</dbReference>
<keyword evidence="3" id="KW-1185">Reference proteome</keyword>
<dbReference type="Proteomes" id="UP000600918">
    <property type="component" value="Unassembled WGS sequence"/>
</dbReference>
<accession>A0A834P023</accession>
<evidence type="ECO:0000256" key="1">
    <source>
        <dbReference type="SAM" id="MobiDB-lite"/>
    </source>
</evidence>
<name>A0A834P023_VESPE</name>
<dbReference type="AlphaFoldDB" id="A0A834P023"/>
<sequence length="188" mass="20581">MVLSYFTGSLVHDATGSDKIATPCTPRRQIDENSRKSEDDRRTKAVANIVTGHLDLRSADLSDSSRVLYEKRSHNITSVYHNVSCINGFVYTFASIANNALRSFGFSPSSDSVQSRLSRTSSQNIAHLRPAGHRLGSFEPSMRSKGERPGIWDTGKTRLRGILFSLPVVRVLVMLAEGEGDRGRGGVG</sequence>
<comment type="caution">
    <text evidence="2">The sequence shown here is derived from an EMBL/GenBank/DDBJ whole genome shotgun (WGS) entry which is preliminary data.</text>
</comment>
<feature type="region of interest" description="Disordered" evidence="1">
    <location>
        <begin position="17"/>
        <end position="42"/>
    </location>
</feature>
<evidence type="ECO:0000313" key="2">
    <source>
        <dbReference type="EMBL" id="KAF7423311.1"/>
    </source>
</evidence>